<evidence type="ECO:0000313" key="6">
    <source>
        <dbReference type="EMBL" id="VDO99168.1"/>
    </source>
</evidence>
<dbReference type="OrthoDB" id="163257at2759"/>
<proteinExistence type="predicted"/>
<dbReference type="SUPFAM" id="SSF101233">
    <property type="entry name" value="PWI domain"/>
    <property type="match status" value="1"/>
</dbReference>
<organism evidence="8">
    <name type="scientific">Soboliphyme baturini</name>
    <dbReference type="NCBI Taxonomy" id="241478"/>
    <lineage>
        <taxon>Eukaryota</taxon>
        <taxon>Metazoa</taxon>
        <taxon>Ecdysozoa</taxon>
        <taxon>Nematoda</taxon>
        <taxon>Enoplea</taxon>
        <taxon>Dorylaimia</taxon>
        <taxon>Dioctophymatida</taxon>
        <taxon>Dioctophymatoidea</taxon>
        <taxon>Soboliphymatidae</taxon>
        <taxon>Soboliphyme</taxon>
    </lineage>
</organism>
<sequence length="219" mass="26354">MGDAGFFRGTSAEQDNRFTDKQKKLLKTLKFPENVSQKVDLKKVNLDLLKPWITLRVNEILGVEDDVVIEFIFSQLEEENPDPRLMQINLTGFLNAKKAREFMGELWQLLIDAQDAPDGIPPKLVELKKQEMKKQMDEESKLKIKEEIEKVIEERTGRQDRSKVRSPERSLERVKEHSPRRADWERIRERDYNRERFRERYRDRYEEDYPKHKGREHER</sequence>
<name>A0A183IGW3_9BILA</name>
<evidence type="ECO:0000313" key="7">
    <source>
        <dbReference type="Proteomes" id="UP000270296"/>
    </source>
</evidence>
<dbReference type="FunFam" id="1.20.1390.10:FF:000002">
    <property type="entry name" value="Serine/arginine repetitive matrix 1 isoform 2"/>
    <property type="match status" value="1"/>
</dbReference>
<dbReference type="PANTHER" id="PTHR23148:SF0">
    <property type="entry name" value="SERINE_ARGININE REPETITIVE MATRIX PROTEIN 1"/>
    <property type="match status" value="1"/>
</dbReference>
<dbReference type="InterPro" id="IPR002483">
    <property type="entry name" value="PWI_dom"/>
</dbReference>
<dbReference type="EMBL" id="UZAM01007444">
    <property type="protein sequence ID" value="VDO99168.1"/>
    <property type="molecule type" value="Genomic_DNA"/>
</dbReference>
<dbReference type="Proteomes" id="UP000270296">
    <property type="component" value="Unassembled WGS sequence"/>
</dbReference>
<reference evidence="8" key="1">
    <citation type="submission" date="2016-06" db="UniProtKB">
        <authorList>
            <consortium name="WormBaseParasite"/>
        </authorList>
    </citation>
    <scope>IDENTIFICATION</scope>
</reference>
<keyword evidence="2" id="KW-0508">mRNA splicing</keyword>
<accession>A0A183IGW3</accession>
<gene>
    <name evidence="6" type="ORF">SBAD_LOCUS2858</name>
</gene>
<keyword evidence="7" id="KW-1185">Reference proteome</keyword>
<feature type="domain" description="PWI" evidence="5">
    <location>
        <begin position="28"/>
        <end position="127"/>
    </location>
</feature>
<dbReference type="GO" id="GO:0008380">
    <property type="term" value="P:RNA splicing"/>
    <property type="evidence" value="ECO:0007669"/>
    <property type="project" value="UniProtKB-KW"/>
</dbReference>
<dbReference type="GO" id="GO:0006397">
    <property type="term" value="P:mRNA processing"/>
    <property type="evidence" value="ECO:0007669"/>
    <property type="project" value="UniProtKB-KW"/>
</dbReference>
<dbReference type="PROSITE" id="PS51025">
    <property type="entry name" value="PWI"/>
    <property type="match status" value="1"/>
</dbReference>
<dbReference type="InterPro" id="IPR052225">
    <property type="entry name" value="Ser/Arg_repetitive_matrix"/>
</dbReference>
<evidence type="ECO:0000256" key="2">
    <source>
        <dbReference type="ARBA" id="ARBA00023187"/>
    </source>
</evidence>
<dbReference type="Gene3D" id="1.20.1390.10">
    <property type="entry name" value="PWI domain"/>
    <property type="match status" value="1"/>
</dbReference>
<dbReference type="WBParaSite" id="SBAD_0000299701-mRNA-1">
    <property type="protein sequence ID" value="SBAD_0000299701-mRNA-1"/>
    <property type="gene ID" value="SBAD_0000299701"/>
</dbReference>
<keyword evidence="1" id="KW-0507">mRNA processing</keyword>
<dbReference type="GO" id="GO:0003723">
    <property type="term" value="F:RNA binding"/>
    <property type="evidence" value="ECO:0007669"/>
    <property type="project" value="TreeGrafter"/>
</dbReference>
<dbReference type="InterPro" id="IPR036483">
    <property type="entry name" value="PWI_dom_sf"/>
</dbReference>
<reference evidence="6 7" key="2">
    <citation type="submission" date="2018-11" db="EMBL/GenBank/DDBJ databases">
        <authorList>
            <consortium name="Pathogen Informatics"/>
        </authorList>
    </citation>
    <scope>NUCLEOTIDE SEQUENCE [LARGE SCALE GENOMIC DNA]</scope>
</reference>
<evidence type="ECO:0000259" key="5">
    <source>
        <dbReference type="PROSITE" id="PS51025"/>
    </source>
</evidence>
<evidence type="ECO:0000256" key="4">
    <source>
        <dbReference type="SAM" id="MobiDB-lite"/>
    </source>
</evidence>
<dbReference type="PANTHER" id="PTHR23148">
    <property type="entry name" value="SERINE/ARGININE REGULATED NUCLEAR MATRIX PROTEIN"/>
    <property type="match status" value="1"/>
</dbReference>
<dbReference type="AlphaFoldDB" id="A0A183IGW3"/>
<dbReference type="GO" id="GO:0005681">
    <property type="term" value="C:spliceosomal complex"/>
    <property type="evidence" value="ECO:0007669"/>
    <property type="project" value="TreeGrafter"/>
</dbReference>
<evidence type="ECO:0000313" key="8">
    <source>
        <dbReference type="WBParaSite" id="SBAD_0000299701-mRNA-1"/>
    </source>
</evidence>
<evidence type="ECO:0000256" key="3">
    <source>
        <dbReference type="ARBA" id="ARBA00067280"/>
    </source>
</evidence>
<dbReference type="Pfam" id="PF01480">
    <property type="entry name" value="PWI"/>
    <property type="match status" value="1"/>
</dbReference>
<dbReference type="GO" id="GO:0048024">
    <property type="term" value="P:regulation of mRNA splicing, via spliceosome"/>
    <property type="evidence" value="ECO:0007669"/>
    <property type="project" value="TreeGrafter"/>
</dbReference>
<evidence type="ECO:0000256" key="1">
    <source>
        <dbReference type="ARBA" id="ARBA00022664"/>
    </source>
</evidence>
<dbReference type="SMART" id="SM00311">
    <property type="entry name" value="PWI"/>
    <property type="match status" value="1"/>
</dbReference>
<feature type="region of interest" description="Disordered" evidence="4">
    <location>
        <begin position="155"/>
        <end position="185"/>
    </location>
</feature>
<protein>
    <recommendedName>
        <fullName evidence="3">Serine/arginine repetitive matrix protein 1</fullName>
    </recommendedName>
</protein>